<feature type="domain" description="Tyrosinase copper-binding" evidence="4">
    <location>
        <begin position="278"/>
        <end position="295"/>
    </location>
</feature>
<feature type="region of interest" description="Disordered" evidence="3">
    <location>
        <begin position="1"/>
        <end position="34"/>
    </location>
</feature>
<dbReference type="Gene3D" id="1.10.1280.10">
    <property type="entry name" value="Di-copper center containing domain from catechol oxidase"/>
    <property type="match status" value="1"/>
</dbReference>
<protein>
    <recommendedName>
        <fullName evidence="4">Tyrosinase copper-binding domain-containing protein</fullName>
    </recommendedName>
</protein>
<feature type="region of interest" description="Disordered" evidence="3">
    <location>
        <begin position="51"/>
        <end position="70"/>
    </location>
</feature>
<dbReference type="PROSITE" id="PS00497">
    <property type="entry name" value="TYROSINASE_1"/>
    <property type="match status" value="1"/>
</dbReference>
<dbReference type="PANTHER" id="PTHR11474">
    <property type="entry name" value="TYROSINASE FAMILY MEMBER"/>
    <property type="match status" value="1"/>
</dbReference>
<dbReference type="Pfam" id="PF00264">
    <property type="entry name" value="Tyrosinase"/>
    <property type="match status" value="1"/>
</dbReference>
<evidence type="ECO:0000313" key="5">
    <source>
        <dbReference type="EMBL" id="RHY85655.1"/>
    </source>
</evidence>
<evidence type="ECO:0000313" key="8">
    <source>
        <dbReference type="Proteomes" id="UP000286510"/>
    </source>
</evidence>
<comment type="caution">
    <text evidence="6">The sequence shown here is derived from an EMBL/GenBank/DDBJ whole genome shotgun (WGS) entry which is preliminary data.</text>
</comment>
<name>A0A397FW77_APHAT</name>
<dbReference type="PRINTS" id="PR00092">
    <property type="entry name" value="TYROSINASE"/>
</dbReference>
<dbReference type="EMBL" id="QUTE01004444">
    <property type="protein sequence ID" value="RHZ38813.1"/>
    <property type="molecule type" value="Genomic_DNA"/>
</dbReference>
<feature type="compositionally biased region" description="Basic residues" evidence="3">
    <location>
        <begin position="60"/>
        <end position="70"/>
    </location>
</feature>
<evidence type="ECO:0000256" key="3">
    <source>
        <dbReference type="SAM" id="MobiDB-lite"/>
    </source>
</evidence>
<keyword evidence="2" id="KW-0186">Copper</keyword>
<dbReference type="VEuPathDB" id="FungiDB:H257_00531"/>
<evidence type="ECO:0000256" key="2">
    <source>
        <dbReference type="ARBA" id="ARBA00023008"/>
    </source>
</evidence>
<proteinExistence type="predicted"/>
<sequence length="689" mass="76228">MAAYLNDVDDADDAAGAAFSSESESESDADSCDDCDFADYDGDVMSHGAVPSDKASCSYKSRKCPNPRALKRNGRVHTLCEYHRARQNEHQRKSDRKHKDTKHARQLMKQCGESNNAAHNHHHNHADVTDDIKPYPIMTTHIAASNASLPSNAPEGVLYGILHKDLSFREAMELNEALRAVTASPGLISVKIYYPLLACVLVWYCVTVASSQDTPDPTSSDGINGTSVACPRIRKAWDRQTDVEKATYIHALQLSMDQGLYSKFMSIHQDAVSNRQAHGTCVFLFWHRQFLVGFENMLRSLDPPRTSCLTLPYYDYVQHNLDYVNQRCTTIESCSPILRDLGGSTQAIRSTANIGGYTYPQFACVNASVASHFCADSQRSCSGCIPRGPWHSTFFNPDVNFNRVKRAVLPTGSSIAAVTSAIEFSVHNSVHSMLSGVMGNLFISPVEPVFYSHHTTIDLLHTIYHRCRVQPFVTGLTESSASDPRVFQGCSIPQTPNGGVTRNSSVFMQESGLRNNSLMRFFDGLPTTYGGLTDSTQLGQHSYSYDMGGLVGDLYTKCDAAGLGLPEVEERRRLTSGMRHVVRPIASADGNTFLGWRRAVFKRAQAQRIEDSDREMEKMMVMMYANCLPGNVTDYSPEFKAMWGIEGVVAPSKRLLDAIQDGSDTIKISNWTALNQRYFGCGGAFPNDK</sequence>
<evidence type="ECO:0000256" key="1">
    <source>
        <dbReference type="ARBA" id="ARBA00022723"/>
    </source>
</evidence>
<dbReference type="PANTHER" id="PTHR11474:SF126">
    <property type="entry name" value="TYROSINASE-LIKE PROTEIN TYR-1-RELATED"/>
    <property type="match status" value="1"/>
</dbReference>
<dbReference type="VEuPathDB" id="FungiDB:H257_00530"/>
<dbReference type="AlphaFoldDB" id="A0A397FW77"/>
<feature type="compositionally biased region" description="Acidic residues" evidence="3">
    <location>
        <begin position="23"/>
        <end position="34"/>
    </location>
</feature>
<gene>
    <name evidence="5" type="ORF">DYB26_001317</name>
    <name evidence="6" type="ORF">DYB31_001128</name>
</gene>
<dbReference type="SUPFAM" id="SSF48056">
    <property type="entry name" value="Di-copper centre-containing domain"/>
    <property type="match status" value="1"/>
</dbReference>
<dbReference type="InterPro" id="IPR050316">
    <property type="entry name" value="Tyrosinase/Hemocyanin"/>
</dbReference>
<dbReference type="GO" id="GO:0016491">
    <property type="term" value="F:oxidoreductase activity"/>
    <property type="evidence" value="ECO:0007669"/>
    <property type="project" value="InterPro"/>
</dbReference>
<dbReference type="InterPro" id="IPR002227">
    <property type="entry name" value="Tyrosinase_Cu-bd"/>
</dbReference>
<dbReference type="InterPro" id="IPR008922">
    <property type="entry name" value="Di-copper_centre_dom_sf"/>
</dbReference>
<organism evidence="6 7">
    <name type="scientific">Aphanomyces astaci</name>
    <name type="common">Crayfish plague agent</name>
    <dbReference type="NCBI Taxonomy" id="112090"/>
    <lineage>
        <taxon>Eukaryota</taxon>
        <taxon>Sar</taxon>
        <taxon>Stramenopiles</taxon>
        <taxon>Oomycota</taxon>
        <taxon>Saprolegniomycetes</taxon>
        <taxon>Saprolegniales</taxon>
        <taxon>Verrucalvaceae</taxon>
        <taxon>Aphanomyces</taxon>
    </lineage>
</organism>
<reference evidence="7 8" key="1">
    <citation type="submission" date="2018-08" db="EMBL/GenBank/DDBJ databases">
        <title>Aphanomyces genome sequencing and annotation.</title>
        <authorList>
            <person name="Minardi D."/>
            <person name="Oidtmann B."/>
            <person name="Van Der Giezen M."/>
            <person name="Studholme D.J."/>
        </authorList>
    </citation>
    <scope>NUCLEOTIDE SEQUENCE [LARGE SCALE GENOMIC DNA]</scope>
    <source>
        <strain evidence="6 7">197901</strain>
        <strain evidence="5 8">FDL457</strain>
    </source>
</reference>
<dbReference type="GO" id="GO:0046872">
    <property type="term" value="F:metal ion binding"/>
    <property type="evidence" value="ECO:0007669"/>
    <property type="project" value="UniProtKB-KW"/>
</dbReference>
<evidence type="ECO:0000313" key="7">
    <source>
        <dbReference type="Proteomes" id="UP000266196"/>
    </source>
</evidence>
<keyword evidence="1" id="KW-0479">Metal-binding</keyword>
<dbReference type="Proteomes" id="UP000266196">
    <property type="component" value="Unassembled WGS sequence"/>
</dbReference>
<dbReference type="Proteomes" id="UP000286510">
    <property type="component" value="Unassembled WGS sequence"/>
</dbReference>
<evidence type="ECO:0000259" key="4">
    <source>
        <dbReference type="PROSITE" id="PS00497"/>
    </source>
</evidence>
<accession>A0A397FW77</accession>
<evidence type="ECO:0000313" key="6">
    <source>
        <dbReference type="EMBL" id="RHZ38813.1"/>
    </source>
</evidence>
<dbReference type="EMBL" id="QUTF01024061">
    <property type="protein sequence ID" value="RHY85655.1"/>
    <property type="molecule type" value="Genomic_DNA"/>
</dbReference>